<name>A0A485KRM5_9STRA</name>
<dbReference type="SUPFAM" id="SSF53254">
    <property type="entry name" value="Phosphoglycerate mutase-like"/>
    <property type="match status" value="1"/>
</dbReference>
<dbReference type="SMART" id="SM00855">
    <property type="entry name" value="PGAM"/>
    <property type="match status" value="1"/>
</dbReference>
<keyword evidence="3" id="KW-1185">Reference proteome</keyword>
<dbReference type="EMBL" id="VJMH01005215">
    <property type="protein sequence ID" value="KAF0698857.1"/>
    <property type="molecule type" value="Genomic_DNA"/>
</dbReference>
<reference evidence="1" key="2">
    <citation type="submission" date="2019-06" db="EMBL/GenBank/DDBJ databases">
        <title>Genomics analysis of Aphanomyces spp. identifies a new class of oomycete effector associated with host adaptation.</title>
        <authorList>
            <person name="Gaulin E."/>
        </authorList>
    </citation>
    <scope>NUCLEOTIDE SEQUENCE</scope>
    <source>
        <strain evidence="1">CBS 578.67</strain>
    </source>
</reference>
<evidence type="ECO:0000313" key="1">
    <source>
        <dbReference type="EMBL" id="KAF0698857.1"/>
    </source>
</evidence>
<dbReference type="GO" id="GO:0005737">
    <property type="term" value="C:cytoplasm"/>
    <property type="evidence" value="ECO:0007669"/>
    <property type="project" value="TreeGrafter"/>
</dbReference>
<organism evidence="2 3">
    <name type="scientific">Aphanomyces stellatus</name>
    <dbReference type="NCBI Taxonomy" id="120398"/>
    <lineage>
        <taxon>Eukaryota</taxon>
        <taxon>Sar</taxon>
        <taxon>Stramenopiles</taxon>
        <taxon>Oomycota</taxon>
        <taxon>Saprolegniomycetes</taxon>
        <taxon>Saprolegniales</taxon>
        <taxon>Verrucalvaceae</taxon>
        <taxon>Aphanomyces</taxon>
    </lineage>
</organism>
<dbReference type="InterPro" id="IPR013078">
    <property type="entry name" value="His_Pase_superF_clade-1"/>
</dbReference>
<dbReference type="EMBL" id="CAADRA010005236">
    <property type="protein sequence ID" value="VFT87407.1"/>
    <property type="molecule type" value="Genomic_DNA"/>
</dbReference>
<accession>A0A485KRM5</accession>
<dbReference type="InterPro" id="IPR029033">
    <property type="entry name" value="His_PPase_superfam"/>
</dbReference>
<dbReference type="PANTHER" id="PTHR48100:SF1">
    <property type="entry name" value="HISTIDINE PHOSPHATASE FAMILY PROTEIN-RELATED"/>
    <property type="match status" value="1"/>
</dbReference>
<dbReference type="Pfam" id="PF00300">
    <property type="entry name" value="His_Phos_1"/>
    <property type="match status" value="1"/>
</dbReference>
<dbReference type="PANTHER" id="PTHR48100">
    <property type="entry name" value="BROAD-SPECIFICITY PHOSPHATASE YOR283W-RELATED"/>
    <property type="match status" value="1"/>
</dbReference>
<dbReference type="Gene3D" id="3.40.50.1240">
    <property type="entry name" value="Phosphoglycerate mutase-like"/>
    <property type="match status" value="1"/>
</dbReference>
<sequence>MTSSESAQYAALHGGFHVAPGHFTYHATADGSSIFEHFHRSAGSWPEFTQAVLASPQKVKVIYFLRHAEGEHNAAKVRLGAEVWFRDVACTDLYLDARLTAKGEAAAAQASIRLGKELENGMPLQKVLVSPLLRTLQTAATVFARQIGAVPFVAMELCRETMGKHTCDKRSPVTTMEPLFPMVDFSQMKDNEDMLWRADVRESLDDIQTRAVAFLRQVYDEVPETFVAVTSHVGFIGACLRVLEQPEYRVGNCEIVPVVLEMAATSPL</sequence>
<proteinExistence type="predicted"/>
<dbReference type="AlphaFoldDB" id="A0A485KRM5"/>
<dbReference type="GO" id="GO:0016791">
    <property type="term" value="F:phosphatase activity"/>
    <property type="evidence" value="ECO:0007669"/>
    <property type="project" value="TreeGrafter"/>
</dbReference>
<evidence type="ECO:0000313" key="3">
    <source>
        <dbReference type="Proteomes" id="UP000332933"/>
    </source>
</evidence>
<dbReference type="OrthoDB" id="496981at2759"/>
<evidence type="ECO:0000313" key="2">
    <source>
        <dbReference type="EMBL" id="VFT87407.1"/>
    </source>
</evidence>
<dbReference type="CDD" id="cd07067">
    <property type="entry name" value="HP_PGM_like"/>
    <property type="match status" value="1"/>
</dbReference>
<protein>
    <submittedName>
        <fullName evidence="2">Aste57867_10534 protein</fullName>
    </submittedName>
</protein>
<gene>
    <name evidence="2" type="primary">Aste57867_10534</name>
    <name evidence="1" type="ORF">As57867_010494</name>
    <name evidence="2" type="ORF">ASTE57867_10534</name>
</gene>
<dbReference type="Proteomes" id="UP000332933">
    <property type="component" value="Unassembled WGS sequence"/>
</dbReference>
<dbReference type="InterPro" id="IPR050275">
    <property type="entry name" value="PGM_Phosphatase"/>
</dbReference>
<reference evidence="2 3" key="1">
    <citation type="submission" date="2019-03" db="EMBL/GenBank/DDBJ databases">
        <authorList>
            <person name="Gaulin E."/>
            <person name="Dumas B."/>
        </authorList>
    </citation>
    <scope>NUCLEOTIDE SEQUENCE [LARGE SCALE GENOMIC DNA]</scope>
    <source>
        <strain evidence="2">CBS 568.67</strain>
    </source>
</reference>